<keyword evidence="1" id="KW-0472">Membrane</keyword>
<accession>A0A2S7XUT7</accession>
<evidence type="ECO:0000313" key="2">
    <source>
        <dbReference type="EMBL" id="PQJ97470.1"/>
    </source>
</evidence>
<organism evidence="2 3">
    <name type="scientific">Chromatium okenii</name>
    <dbReference type="NCBI Taxonomy" id="61644"/>
    <lineage>
        <taxon>Bacteria</taxon>
        <taxon>Pseudomonadati</taxon>
        <taxon>Pseudomonadota</taxon>
        <taxon>Gammaproteobacteria</taxon>
        <taxon>Chromatiales</taxon>
        <taxon>Chromatiaceae</taxon>
        <taxon>Chromatium</taxon>
    </lineage>
</organism>
<comment type="caution">
    <text evidence="2">The sequence shown here is derived from an EMBL/GenBank/DDBJ whole genome shotgun (WGS) entry which is preliminary data.</text>
</comment>
<proteinExistence type="predicted"/>
<keyword evidence="3" id="KW-1185">Reference proteome</keyword>
<keyword evidence="1" id="KW-0812">Transmembrane</keyword>
<evidence type="ECO:0000256" key="1">
    <source>
        <dbReference type="SAM" id="Phobius"/>
    </source>
</evidence>
<sequence>MPALHKLFVHIRIHALGYLIAAGLPVILIIPLVNGMLDRFDYTDHLRFAENFMWPAHFFYHLLLTYFRFFCDDWLLAQFLLLIANYAIMGFSIYAFLVLGTVEHVSRPIVAILAMVMCFVYAIPALYFIDGHMYNGYIALSVYHNPTILLVKPIAVLHFIWLDSWLKKPK</sequence>
<reference evidence="2 3" key="1">
    <citation type="submission" date="2018-01" db="EMBL/GenBank/DDBJ databases">
        <title>The complete genome sequence of Chromatium okenii LaCa, a purple sulfur bacterium with a turbulent life.</title>
        <authorList>
            <person name="Luedin S.M."/>
            <person name="Liechti N."/>
            <person name="Storelli N."/>
            <person name="Danza F."/>
            <person name="Wittwer M."/>
            <person name="Pothier J.F."/>
            <person name="Tonolla M.A."/>
        </authorList>
    </citation>
    <scope>NUCLEOTIDE SEQUENCE [LARGE SCALE GENOMIC DNA]</scope>
    <source>
        <strain evidence="2 3">LaCa</strain>
    </source>
</reference>
<dbReference type="Proteomes" id="UP000239936">
    <property type="component" value="Unassembled WGS sequence"/>
</dbReference>
<keyword evidence="1" id="KW-1133">Transmembrane helix</keyword>
<evidence type="ECO:0000313" key="3">
    <source>
        <dbReference type="Proteomes" id="UP000239936"/>
    </source>
</evidence>
<feature type="transmembrane region" description="Helical" evidence="1">
    <location>
        <begin position="75"/>
        <end position="97"/>
    </location>
</feature>
<protein>
    <submittedName>
        <fullName evidence="2">Uncharacterized protein</fullName>
    </submittedName>
</protein>
<dbReference type="AlphaFoldDB" id="A0A2S7XUT7"/>
<dbReference type="RefSeq" id="WP_146108634.1">
    <property type="nucleotide sequence ID" value="NZ_PPGH01000011.1"/>
</dbReference>
<feature type="transmembrane region" description="Helical" evidence="1">
    <location>
        <begin position="109"/>
        <end position="129"/>
    </location>
</feature>
<feature type="transmembrane region" description="Helical" evidence="1">
    <location>
        <begin position="15"/>
        <end position="37"/>
    </location>
</feature>
<feature type="transmembrane region" description="Helical" evidence="1">
    <location>
        <begin position="149"/>
        <end position="166"/>
    </location>
</feature>
<dbReference type="OrthoDB" id="1092558at2"/>
<name>A0A2S7XUT7_9GAMM</name>
<dbReference type="EMBL" id="PPGH01000011">
    <property type="protein sequence ID" value="PQJ97470.1"/>
    <property type="molecule type" value="Genomic_DNA"/>
</dbReference>
<feature type="transmembrane region" description="Helical" evidence="1">
    <location>
        <begin position="49"/>
        <end position="69"/>
    </location>
</feature>
<gene>
    <name evidence="2" type="ORF">CXB77_01600</name>
</gene>